<evidence type="ECO:0000313" key="2">
    <source>
        <dbReference type="Proteomes" id="UP000622610"/>
    </source>
</evidence>
<accession>A0A917JCM8</accession>
<comment type="caution">
    <text evidence="1">The sequence shown here is derived from an EMBL/GenBank/DDBJ whole genome shotgun (WGS) entry which is preliminary data.</text>
</comment>
<organism evidence="1 2">
    <name type="scientific">Enterococcus alcedinis</name>
    <dbReference type="NCBI Taxonomy" id="1274384"/>
    <lineage>
        <taxon>Bacteria</taxon>
        <taxon>Bacillati</taxon>
        <taxon>Bacillota</taxon>
        <taxon>Bacilli</taxon>
        <taxon>Lactobacillales</taxon>
        <taxon>Enterococcaceae</taxon>
        <taxon>Enterococcus</taxon>
    </lineage>
</organism>
<proteinExistence type="predicted"/>
<gene>
    <name evidence="1" type="ORF">GCM10011482_03870</name>
</gene>
<protein>
    <submittedName>
        <fullName evidence="1">Uncharacterized protein</fullName>
    </submittedName>
</protein>
<keyword evidence="2" id="KW-1185">Reference proteome</keyword>
<reference evidence="1" key="2">
    <citation type="submission" date="2020-09" db="EMBL/GenBank/DDBJ databases">
        <authorList>
            <person name="Sun Q."/>
            <person name="Sedlacek I."/>
        </authorList>
    </citation>
    <scope>NUCLEOTIDE SEQUENCE</scope>
    <source>
        <strain evidence="1">CCM 8433</strain>
    </source>
</reference>
<sequence length="59" mass="6773">MKFEYIDKHVHLDGVKLKGVTDFTLNVNTNGEMANTVSIDMFVEVEDLKDIQIEKSEKD</sequence>
<dbReference type="EMBL" id="BMDT01000001">
    <property type="protein sequence ID" value="GGI64733.1"/>
    <property type="molecule type" value="Genomic_DNA"/>
</dbReference>
<dbReference type="RefSeq" id="WP_188366567.1">
    <property type="nucleotide sequence ID" value="NZ_BMDT01000001.1"/>
</dbReference>
<dbReference type="AlphaFoldDB" id="A0A917JCM8"/>
<dbReference type="Proteomes" id="UP000622610">
    <property type="component" value="Unassembled WGS sequence"/>
</dbReference>
<name>A0A917JCM8_9ENTE</name>
<reference evidence="1" key="1">
    <citation type="journal article" date="2014" name="Int. J. Syst. Evol. Microbiol.">
        <title>Complete genome sequence of Corynebacterium casei LMG S-19264T (=DSM 44701T), isolated from a smear-ripened cheese.</title>
        <authorList>
            <consortium name="US DOE Joint Genome Institute (JGI-PGF)"/>
            <person name="Walter F."/>
            <person name="Albersmeier A."/>
            <person name="Kalinowski J."/>
            <person name="Ruckert C."/>
        </authorList>
    </citation>
    <scope>NUCLEOTIDE SEQUENCE</scope>
    <source>
        <strain evidence="1">CCM 8433</strain>
    </source>
</reference>
<evidence type="ECO:0000313" key="1">
    <source>
        <dbReference type="EMBL" id="GGI64733.1"/>
    </source>
</evidence>